<sequence>MSQKSKTLLQLLQQQQHFHDDINTSLESNYRHSSEHTEKKFDLKLQKSILDLYSQIKSNILKTEDHLLLCQIRKLVPLDKPEDLYSDPNSLICYIGCIFTVLMQDKVFFKSYQLNLEQQVEEQKNRDQSDYEEQLIKLEAEIRQHIRIEQQLKLFAENTQSKLEDALKIKEDLEEELQAIKSDFQVLYEKNNTLNQKLRTQEKEIQIIKNNNTIETTNQSLKSNQNNQKHVSKKENIENEHPKQQSITINLQIDKQKPPLQDYQDRLQTDPQDDYFKPRNDSHKRIISTHVANTQNNNKSTYLPTRIQTESCEYQDRKRKHNLSQYETSNATKHQRNKTAQNVLNLINQELKRQQSVKACQDKSQCNQNKAIKKPSNSQHQHAEPNRSNNSVHSFRKQPPEVSQIPRPFSCAEQIEESNNSFQKDLSMDMGNYQKQGGEYPDKQQQIKKLLQQYQQKHCLNDTLTKKLLQEYKKRQGYNCKTIY</sequence>
<evidence type="ECO:0000313" key="4">
    <source>
        <dbReference type="Proteomes" id="UP000000600"/>
    </source>
</evidence>
<dbReference type="KEGG" id="ptm:GSPATT00016278001"/>
<evidence type="ECO:0000313" key="3">
    <source>
        <dbReference type="EMBL" id="CAK81452.1"/>
    </source>
</evidence>
<feature type="region of interest" description="Disordered" evidence="2">
    <location>
        <begin position="361"/>
        <end position="405"/>
    </location>
</feature>
<keyword evidence="1" id="KW-0175">Coiled coil</keyword>
<evidence type="ECO:0000256" key="2">
    <source>
        <dbReference type="SAM" id="MobiDB-lite"/>
    </source>
</evidence>
<feature type="compositionally biased region" description="Basic and acidic residues" evidence="2">
    <location>
        <begin position="233"/>
        <end position="243"/>
    </location>
</feature>
<dbReference type="EMBL" id="CT868407">
    <property type="protein sequence ID" value="CAK81452.1"/>
    <property type="molecule type" value="Genomic_DNA"/>
</dbReference>
<organism evidence="3 4">
    <name type="scientific">Paramecium tetraurelia</name>
    <dbReference type="NCBI Taxonomy" id="5888"/>
    <lineage>
        <taxon>Eukaryota</taxon>
        <taxon>Sar</taxon>
        <taxon>Alveolata</taxon>
        <taxon>Ciliophora</taxon>
        <taxon>Intramacronucleata</taxon>
        <taxon>Oligohymenophorea</taxon>
        <taxon>Peniculida</taxon>
        <taxon>Parameciidae</taxon>
        <taxon>Paramecium</taxon>
    </lineage>
</organism>
<keyword evidence="4" id="KW-1185">Reference proteome</keyword>
<proteinExistence type="predicted"/>
<feature type="compositionally biased region" description="Polar residues" evidence="2">
    <location>
        <begin position="361"/>
        <end position="393"/>
    </location>
</feature>
<feature type="region of interest" description="Disordered" evidence="2">
    <location>
        <begin position="316"/>
        <end position="337"/>
    </location>
</feature>
<feature type="region of interest" description="Disordered" evidence="2">
    <location>
        <begin position="220"/>
        <end position="244"/>
    </location>
</feature>
<dbReference type="HOGENOM" id="CLU_566804_0_0_1"/>
<dbReference type="OMA" id="RIQTESC"/>
<reference evidence="3 4" key="1">
    <citation type="journal article" date="2006" name="Nature">
        <title>Global trends of whole-genome duplications revealed by the ciliate Paramecium tetraurelia.</title>
        <authorList>
            <consortium name="Genoscope"/>
            <person name="Aury J.-M."/>
            <person name="Jaillon O."/>
            <person name="Duret L."/>
            <person name="Noel B."/>
            <person name="Jubin C."/>
            <person name="Porcel B.M."/>
            <person name="Segurens B."/>
            <person name="Daubin V."/>
            <person name="Anthouard V."/>
            <person name="Aiach N."/>
            <person name="Arnaiz O."/>
            <person name="Billaut A."/>
            <person name="Beisson J."/>
            <person name="Blanc I."/>
            <person name="Bouhouche K."/>
            <person name="Camara F."/>
            <person name="Duharcourt S."/>
            <person name="Guigo R."/>
            <person name="Gogendeau D."/>
            <person name="Katinka M."/>
            <person name="Keller A.-M."/>
            <person name="Kissmehl R."/>
            <person name="Klotz C."/>
            <person name="Koll F."/>
            <person name="Le Moue A."/>
            <person name="Lepere C."/>
            <person name="Malinsky S."/>
            <person name="Nowacki M."/>
            <person name="Nowak J.K."/>
            <person name="Plattner H."/>
            <person name="Poulain J."/>
            <person name="Ruiz F."/>
            <person name="Serrano V."/>
            <person name="Zagulski M."/>
            <person name="Dessen P."/>
            <person name="Betermier M."/>
            <person name="Weissenbach J."/>
            <person name="Scarpelli C."/>
            <person name="Schachter V."/>
            <person name="Sperling L."/>
            <person name="Meyer E."/>
            <person name="Cohen J."/>
            <person name="Wincker P."/>
        </authorList>
    </citation>
    <scope>NUCLEOTIDE SEQUENCE [LARGE SCALE GENOMIC DNA]</scope>
    <source>
        <strain evidence="3 4">Stock d4-2</strain>
    </source>
</reference>
<dbReference type="AlphaFoldDB" id="A0DEI5"/>
<feature type="coiled-coil region" evidence="1">
    <location>
        <begin position="121"/>
        <end position="211"/>
    </location>
</feature>
<feature type="compositionally biased region" description="Polar residues" evidence="2">
    <location>
        <begin position="323"/>
        <end position="337"/>
    </location>
</feature>
<accession>A0DEI5</accession>
<evidence type="ECO:0000256" key="1">
    <source>
        <dbReference type="SAM" id="Coils"/>
    </source>
</evidence>
<feature type="compositionally biased region" description="Low complexity" evidence="2">
    <location>
        <begin position="220"/>
        <end position="229"/>
    </location>
</feature>
<dbReference type="OrthoDB" id="301058at2759"/>
<dbReference type="RefSeq" id="XP_001448849.1">
    <property type="nucleotide sequence ID" value="XM_001448812.1"/>
</dbReference>
<name>A0DEI5_PARTE</name>
<dbReference type="GeneID" id="5034634"/>
<protein>
    <submittedName>
        <fullName evidence="3">Uncharacterized protein</fullName>
    </submittedName>
</protein>
<gene>
    <name evidence="3" type="ORF">GSPATT00016278001</name>
</gene>
<dbReference type="Proteomes" id="UP000000600">
    <property type="component" value="Unassembled WGS sequence"/>
</dbReference>
<dbReference type="InParanoid" id="A0DEI5"/>